<keyword evidence="3" id="KW-1185">Reference proteome</keyword>
<evidence type="ECO:0000313" key="2">
    <source>
        <dbReference type="EMBL" id="EOB03513.1"/>
    </source>
</evidence>
<protein>
    <submittedName>
        <fullName evidence="2">Uncharacterized protein</fullName>
    </submittedName>
</protein>
<accession>R0LSY0</accession>
<feature type="region of interest" description="Disordered" evidence="1">
    <location>
        <begin position="312"/>
        <end position="331"/>
    </location>
</feature>
<reference evidence="3" key="1">
    <citation type="journal article" date="2013" name="Nat. Genet.">
        <title>The duck genome and transcriptome provide insight into an avian influenza virus reservoir species.</title>
        <authorList>
            <person name="Huang Y."/>
            <person name="Li Y."/>
            <person name="Burt D.W."/>
            <person name="Chen H."/>
            <person name="Zhang Y."/>
            <person name="Qian W."/>
            <person name="Kim H."/>
            <person name="Gan S."/>
            <person name="Zhao Y."/>
            <person name="Li J."/>
            <person name="Yi K."/>
            <person name="Feng H."/>
            <person name="Zhu P."/>
            <person name="Li B."/>
            <person name="Liu Q."/>
            <person name="Fairley S."/>
            <person name="Magor K.E."/>
            <person name="Du Z."/>
            <person name="Hu X."/>
            <person name="Goodman L."/>
            <person name="Tafer H."/>
            <person name="Vignal A."/>
            <person name="Lee T."/>
            <person name="Kim K.W."/>
            <person name="Sheng Z."/>
            <person name="An Y."/>
            <person name="Searle S."/>
            <person name="Herrero J."/>
            <person name="Groenen M.A."/>
            <person name="Crooijmans R.P."/>
            <person name="Faraut T."/>
            <person name="Cai Q."/>
            <person name="Webster R.G."/>
            <person name="Aldridge J.R."/>
            <person name="Warren W.C."/>
            <person name="Bartschat S."/>
            <person name="Kehr S."/>
            <person name="Marz M."/>
            <person name="Stadler P.F."/>
            <person name="Smith J."/>
            <person name="Kraus R.H."/>
            <person name="Zhao Y."/>
            <person name="Ren L."/>
            <person name="Fei J."/>
            <person name="Morisson M."/>
            <person name="Kaiser P."/>
            <person name="Griffin D.K."/>
            <person name="Rao M."/>
            <person name="Pitel F."/>
            <person name="Wang J."/>
            <person name="Li N."/>
        </authorList>
    </citation>
    <scope>NUCLEOTIDE SEQUENCE [LARGE SCALE GENOMIC DNA]</scope>
</reference>
<name>R0LSY0_ANAPL</name>
<evidence type="ECO:0000313" key="3">
    <source>
        <dbReference type="Proteomes" id="UP000296049"/>
    </source>
</evidence>
<evidence type="ECO:0000256" key="1">
    <source>
        <dbReference type="SAM" id="MobiDB-lite"/>
    </source>
</evidence>
<dbReference type="Proteomes" id="UP000296049">
    <property type="component" value="Unassembled WGS sequence"/>
</dbReference>
<dbReference type="EMBL" id="KB742853">
    <property type="protein sequence ID" value="EOB03513.1"/>
    <property type="molecule type" value="Genomic_DNA"/>
</dbReference>
<organism evidence="2 3">
    <name type="scientific">Anas platyrhynchos</name>
    <name type="common">Mallard</name>
    <name type="synonym">Anas boschas</name>
    <dbReference type="NCBI Taxonomy" id="8839"/>
    <lineage>
        <taxon>Eukaryota</taxon>
        <taxon>Metazoa</taxon>
        <taxon>Chordata</taxon>
        <taxon>Craniata</taxon>
        <taxon>Vertebrata</taxon>
        <taxon>Euteleostomi</taxon>
        <taxon>Archelosauria</taxon>
        <taxon>Archosauria</taxon>
        <taxon>Dinosauria</taxon>
        <taxon>Saurischia</taxon>
        <taxon>Theropoda</taxon>
        <taxon>Coelurosauria</taxon>
        <taxon>Aves</taxon>
        <taxon>Neognathae</taxon>
        <taxon>Galloanserae</taxon>
        <taxon>Anseriformes</taxon>
        <taxon>Anatidae</taxon>
        <taxon>Anatinae</taxon>
        <taxon>Anas</taxon>
    </lineage>
</organism>
<feature type="compositionally biased region" description="Polar residues" evidence="1">
    <location>
        <begin position="318"/>
        <end position="328"/>
    </location>
</feature>
<dbReference type="AlphaFoldDB" id="R0LSY0"/>
<gene>
    <name evidence="2" type="ORF">Anapl_04159</name>
</gene>
<proteinExistence type="predicted"/>
<sequence>MQEPDSQVRVLVIQCRRCSELPLAPGACGRGIFAEVEEKLFSIQEYCGSGISEEKHTCKVTFSGSADLQGTALFISFNSHRAVYFVEDVYQLSDNHTPSRMQEGRTVRAVKEAVNETVHPESYCQMTCFLQAESETGRIFSVQLLKTCQEVQLVSVPLHSYLEMKQVSDHFIYSEYIALGLQSKLLAKIVLAILFSDVFCCRLHLESRRRELSLLHTELGERNQDDGNSYSRENWPLKAEDCLEPKAIQPGKANHSSDLSDLETFSKYLSPLPYSPNDFSRHPGLSVMLKLSNFSVPTILVQKEGKPVVRLEKPQEGQKPNQKVQETVRQNKTELRRWKTECVNEAIGERHS</sequence>